<dbReference type="EMBL" id="MWXA01000003">
    <property type="protein sequence ID" value="OZG67885.1"/>
    <property type="molecule type" value="Genomic_DNA"/>
</dbReference>
<dbReference type="AlphaFoldDB" id="A0A261G9L5"/>
<gene>
    <name evidence="2" type="ORF">BAQU_0530</name>
</gene>
<sequence length="349" mass="38580">MTTTRREQFHAMLEGETDVPAFLTSAWQHFIGHEYGAEEFAKATIDFNRKWNWDWIKINSRAVYYAEAWGSIYDHFDYPEIPEPKPIKAAIANPDDLKKVSVLDVKSTPEFADHLTAARLIREAFPDRAIVQTIFNPLSVLMQMALLPLYPGANSTGTQPTTSRDELIFEHPEAAKKAIGNIAETLAAYAASLVTPIADGGSGLDGIFLASTGMASEDYFDAKQYEAFAKPYDSMVIAAVNSANPRAKIIFHTCRQEAHPEWFSSIGAQALQWDQFLEGNPDLDAPFGIVPIGGASFTEFATEGDTTRIARELEETIQQRSGKPFLLAPSCTIPTPASDDALQLLRNCR</sequence>
<evidence type="ECO:0000313" key="2">
    <source>
        <dbReference type="EMBL" id="OZG67885.1"/>
    </source>
</evidence>
<dbReference type="InterPro" id="IPR000257">
    <property type="entry name" value="Uroporphyrinogen_deCOase"/>
</dbReference>
<dbReference type="InterPro" id="IPR038071">
    <property type="entry name" value="UROD/MetE-like_sf"/>
</dbReference>
<evidence type="ECO:0000259" key="1">
    <source>
        <dbReference type="Pfam" id="PF01208"/>
    </source>
</evidence>
<name>A0A261G9L5_9BIFI</name>
<evidence type="ECO:0000313" key="3">
    <source>
        <dbReference type="Proteomes" id="UP000216451"/>
    </source>
</evidence>
<proteinExistence type="predicted"/>
<dbReference type="RefSeq" id="WP_094692504.1">
    <property type="nucleotide sequence ID" value="NZ_CALENZ010000004.1"/>
</dbReference>
<protein>
    <submittedName>
        <fullName evidence="2">Uroporphyrinogen decarboxylase</fullName>
    </submittedName>
</protein>
<feature type="domain" description="Uroporphyrinogen decarboxylase (URO-D)" evidence="1">
    <location>
        <begin position="36"/>
        <end position="344"/>
    </location>
</feature>
<dbReference type="SUPFAM" id="SSF51726">
    <property type="entry name" value="UROD/MetE-like"/>
    <property type="match status" value="1"/>
</dbReference>
<reference evidence="2 3" key="1">
    <citation type="journal article" date="2017" name="BMC Genomics">
        <title>Comparative genomic and phylogenomic analyses of the Bifidobacteriaceae family.</title>
        <authorList>
            <person name="Lugli G.A."/>
            <person name="Milani C."/>
            <person name="Turroni F."/>
            <person name="Duranti S."/>
            <person name="Mancabelli L."/>
            <person name="Mangifesta M."/>
            <person name="Ferrario C."/>
            <person name="Modesto M."/>
            <person name="Mattarelli P."/>
            <person name="Jiri K."/>
            <person name="van Sinderen D."/>
            <person name="Ventura M."/>
        </authorList>
    </citation>
    <scope>NUCLEOTIDE SEQUENCE [LARGE SCALE GENOMIC DNA]</scope>
    <source>
        <strain evidence="2 3">LMG 28769</strain>
    </source>
</reference>
<dbReference type="GO" id="GO:0004853">
    <property type="term" value="F:uroporphyrinogen decarboxylase activity"/>
    <property type="evidence" value="ECO:0007669"/>
    <property type="project" value="InterPro"/>
</dbReference>
<dbReference type="OrthoDB" id="7375127at2"/>
<dbReference type="GO" id="GO:0006779">
    <property type="term" value="P:porphyrin-containing compound biosynthetic process"/>
    <property type="evidence" value="ECO:0007669"/>
    <property type="project" value="InterPro"/>
</dbReference>
<dbReference type="Proteomes" id="UP000216451">
    <property type="component" value="Unassembled WGS sequence"/>
</dbReference>
<dbReference type="GeneID" id="98295209"/>
<dbReference type="Pfam" id="PF01208">
    <property type="entry name" value="URO-D"/>
    <property type="match status" value="1"/>
</dbReference>
<accession>A0A261G9L5</accession>
<keyword evidence="3" id="KW-1185">Reference proteome</keyword>
<organism evidence="2 3">
    <name type="scientific">Bifidobacterium aquikefiri</name>
    <dbReference type="NCBI Taxonomy" id="1653207"/>
    <lineage>
        <taxon>Bacteria</taxon>
        <taxon>Bacillati</taxon>
        <taxon>Actinomycetota</taxon>
        <taxon>Actinomycetes</taxon>
        <taxon>Bifidobacteriales</taxon>
        <taxon>Bifidobacteriaceae</taxon>
        <taxon>Bifidobacterium</taxon>
    </lineage>
</organism>
<dbReference type="Gene3D" id="3.20.20.210">
    <property type="match status" value="1"/>
</dbReference>
<comment type="caution">
    <text evidence="2">The sequence shown here is derived from an EMBL/GenBank/DDBJ whole genome shotgun (WGS) entry which is preliminary data.</text>
</comment>